<reference evidence="1 2" key="1">
    <citation type="journal article" date="2018" name="Microbes Environ.">
        <title>Comparative Genomic Insights into Endofungal Lifestyles of Two Bacterial Endosymbionts, Mycoavidus cysteinexigens and Burkholderia rhizoxinica.</title>
        <authorList>
            <person name="Sharmin D."/>
            <person name="Guo Y."/>
            <person name="Nishizawa T."/>
            <person name="Ohshima S."/>
            <person name="Sato Y."/>
            <person name="Takashima Y."/>
            <person name="Narisawa K."/>
            <person name="Ohta H."/>
        </authorList>
    </citation>
    <scope>NUCLEOTIDE SEQUENCE [LARGE SCALE GENOMIC DNA]</scope>
    <source>
        <strain evidence="1 2">B1-EB</strain>
    </source>
</reference>
<gene>
    <name evidence="1" type="ORF">MCB1EB_0942</name>
</gene>
<dbReference type="KEGG" id="mcys:MCB1EB_0942"/>
<dbReference type="RefSeq" id="WP_045362524.1">
    <property type="nucleotide sequence ID" value="NZ_AP018150.1"/>
</dbReference>
<dbReference type="EMBL" id="AP018150">
    <property type="protein sequence ID" value="BBE09103.1"/>
    <property type="molecule type" value="Genomic_DNA"/>
</dbReference>
<name>A0A2Z6EUG5_9BURK</name>
<evidence type="ECO:0000313" key="2">
    <source>
        <dbReference type="Proteomes" id="UP000282597"/>
    </source>
</evidence>
<protein>
    <submittedName>
        <fullName evidence="1">Uncharacterized protein</fullName>
    </submittedName>
</protein>
<keyword evidence="2" id="KW-1185">Reference proteome</keyword>
<sequence>MLAAINHQQAILPPQQTENGLYYLSSGIEFNEAIQTDQARAAYNKVVRHLKEVLPILNVADQGEH</sequence>
<accession>A0A2Z6EUG5</accession>
<proteinExistence type="predicted"/>
<dbReference type="Proteomes" id="UP000282597">
    <property type="component" value="Chromosome"/>
</dbReference>
<organism evidence="1 2">
    <name type="scientific">Mycoavidus cysteinexigens</name>
    <dbReference type="NCBI Taxonomy" id="1553431"/>
    <lineage>
        <taxon>Bacteria</taxon>
        <taxon>Pseudomonadati</taxon>
        <taxon>Pseudomonadota</taxon>
        <taxon>Betaproteobacteria</taxon>
        <taxon>Burkholderiales</taxon>
        <taxon>Burkholderiaceae</taxon>
        <taxon>Mycoavidus</taxon>
    </lineage>
</organism>
<dbReference type="AlphaFoldDB" id="A0A2Z6EUG5"/>
<evidence type="ECO:0000313" key="1">
    <source>
        <dbReference type="EMBL" id="BBE09103.1"/>
    </source>
</evidence>